<evidence type="ECO:0008006" key="4">
    <source>
        <dbReference type="Google" id="ProtNLM"/>
    </source>
</evidence>
<gene>
    <name evidence="2" type="ORF">PSON_ATCC_30995.1.T0420017</name>
</gene>
<proteinExistence type="predicted"/>
<dbReference type="EMBL" id="CAJJDN010000042">
    <property type="protein sequence ID" value="CAD8081420.1"/>
    <property type="molecule type" value="Genomic_DNA"/>
</dbReference>
<dbReference type="PANTHER" id="PTHR12621:SF7">
    <property type="entry name" value="CYSTEINE AND HISTIDINE-RICH DOMAIN-CONTAINING PROTEIN 1"/>
    <property type="match status" value="1"/>
</dbReference>
<comment type="caution">
    <text evidence="2">The sequence shown here is derived from an EMBL/GenBank/DDBJ whole genome shotgun (WGS) entry which is preliminary data.</text>
</comment>
<protein>
    <recommendedName>
        <fullName evidence="4">Transmembrane protein</fullName>
    </recommendedName>
</protein>
<organism evidence="2 3">
    <name type="scientific">Paramecium sonneborni</name>
    <dbReference type="NCBI Taxonomy" id="65129"/>
    <lineage>
        <taxon>Eukaryota</taxon>
        <taxon>Sar</taxon>
        <taxon>Alveolata</taxon>
        <taxon>Ciliophora</taxon>
        <taxon>Intramacronucleata</taxon>
        <taxon>Oligohymenophorea</taxon>
        <taxon>Peniculida</taxon>
        <taxon>Parameciidae</taxon>
        <taxon>Paramecium</taxon>
    </lineage>
</organism>
<reference evidence="2" key="1">
    <citation type="submission" date="2021-01" db="EMBL/GenBank/DDBJ databases">
        <authorList>
            <consortium name="Genoscope - CEA"/>
            <person name="William W."/>
        </authorList>
    </citation>
    <scope>NUCLEOTIDE SEQUENCE</scope>
</reference>
<dbReference type="Proteomes" id="UP000692954">
    <property type="component" value="Unassembled WGS sequence"/>
</dbReference>
<dbReference type="PANTHER" id="PTHR12621">
    <property type="entry name" value="CYSTEINE AND HISTIDINE-RICH DOMAIN CHORD -CONTAINING PROTEIN"/>
    <property type="match status" value="1"/>
</dbReference>
<dbReference type="OrthoDB" id="290195at2759"/>
<keyword evidence="1" id="KW-0472">Membrane</keyword>
<dbReference type="GO" id="GO:0008270">
    <property type="term" value="F:zinc ion binding"/>
    <property type="evidence" value="ECO:0007669"/>
    <property type="project" value="TreeGrafter"/>
</dbReference>
<feature type="transmembrane region" description="Helical" evidence="1">
    <location>
        <begin position="33"/>
        <end position="56"/>
    </location>
</feature>
<name>A0A8S1MMK0_9CILI</name>
<evidence type="ECO:0000256" key="1">
    <source>
        <dbReference type="SAM" id="Phobius"/>
    </source>
</evidence>
<accession>A0A8S1MMK0</accession>
<evidence type="ECO:0000313" key="3">
    <source>
        <dbReference type="Proteomes" id="UP000692954"/>
    </source>
</evidence>
<keyword evidence="1" id="KW-1133">Transmembrane helix</keyword>
<sequence length="475" mass="56198">MQKILNNFEKLDIFGVPICLLTNQENEKFQSKIGGIATVLVSSLSLVYFFYVFILWNTNKLAPTISSKQEILDYAEFSLEESLIEIQLQDFTGDVDPFQKENNIITPLLFTFLNTTIEDEPIALFSNQNLPYRIVLTNITLVLNSMFNQDNNNYQQQRQYSLVFAKCSKDYANLGIQCADENTINNYLSKFHGFLFLTIYLSKLNIHTKEFEQFKKQYYTGFDTNKPFYSQIMLKQQKTIIDDGILFNNYEHYNFLNNYELISQETDKIFAQNVVNSVSKFNYQFESYGNYLFRIDNISVQEEIVYPKLGQVLAQIGSIIQLIFLLKHLILYYNNQLLENLLLESIVKMYYPEIKELKTNFINQIQKYNENDYNMKIPWESFKQIHQVMLQAARKKCRLINVLYEISRIQFILQEKFGDQILQKSHYMGAKISENKVDQMNQKKSNHLQIKPYDSFEIENQYTHLDELEVLIQQR</sequence>
<keyword evidence="1" id="KW-0812">Transmembrane</keyword>
<evidence type="ECO:0000313" key="2">
    <source>
        <dbReference type="EMBL" id="CAD8081420.1"/>
    </source>
</evidence>
<keyword evidence="3" id="KW-1185">Reference proteome</keyword>
<dbReference type="AlphaFoldDB" id="A0A8S1MMK0"/>